<name>A0ACA9SFA1_9GLOM</name>
<proteinExistence type="predicted"/>
<gene>
    <name evidence="1" type="ORF">RPERSI_LOCUS30377</name>
</gene>
<feature type="non-terminal residue" evidence="1">
    <location>
        <position position="84"/>
    </location>
</feature>
<comment type="caution">
    <text evidence="1">The sequence shown here is derived from an EMBL/GenBank/DDBJ whole genome shotgun (WGS) entry which is preliminary data.</text>
</comment>
<keyword evidence="2" id="KW-1185">Reference proteome</keyword>
<protein>
    <submittedName>
        <fullName evidence="1">5557_t:CDS:1</fullName>
    </submittedName>
</protein>
<evidence type="ECO:0000313" key="2">
    <source>
        <dbReference type="Proteomes" id="UP000789920"/>
    </source>
</evidence>
<reference evidence="1" key="1">
    <citation type="submission" date="2021-06" db="EMBL/GenBank/DDBJ databases">
        <authorList>
            <person name="Kallberg Y."/>
            <person name="Tangrot J."/>
            <person name="Rosling A."/>
        </authorList>
    </citation>
    <scope>NUCLEOTIDE SEQUENCE</scope>
    <source>
        <strain evidence="1">MA461A</strain>
    </source>
</reference>
<sequence>YDFRDHTMGNSRKKSKSKNNQNNTNYDNCFRIGWDDLSDKRIHYEYYNELLRVHVITTYPTFKLKKKGEKDSFEITPECKKAQK</sequence>
<evidence type="ECO:0000313" key="1">
    <source>
        <dbReference type="EMBL" id="CAG8837630.1"/>
    </source>
</evidence>
<feature type="non-terminal residue" evidence="1">
    <location>
        <position position="1"/>
    </location>
</feature>
<dbReference type="EMBL" id="CAJVQC010118220">
    <property type="protein sequence ID" value="CAG8837630.1"/>
    <property type="molecule type" value="Genomic_DNA"/>
</dbReference>
<accession>A0ACA9SFA1</accession>
<dbReference type="Proteomes" id="UP000789920">
    <property type="component" value="Unassembled WGS sequence"/>
</dbReference>
<organism evidence="1 2">
    <name type="scientific">Racocetra persica</name>
    <dbReference type="NCBI Taxonomy" id="160502"/>
    <lineage>
        <taxon>Eukaryota</taxon>
        <taxon>Fungi</taxon>
        <taxon>Fungi incertae sedis</taxon>
        <taxon>Mucoromycota</taxon>
        <taxon>Glomeromycotina</taxon>
        <taxon>Glomeromycetes</taxon>
        <taxon>Diversisporales</taxon>
        <taxon>Gigasporaceae</taxon>
        <taxon>Racocetra</taxon>
    </lineage>
</organism>